<gene>
    <name evidence="1" type="ORF">ABIC20_006227</name>
</gene>
<evidence type="ECO:0000313" key="1">
    <source>
        <dbReference type="EMBL" id="MET3868918.1"/>
    </source>
</evidence>
<evidence type="ECO:0000313" key="2">
    <source>
        <dbReference type="Proteomes" id="UP001549119"/>
    </source>
</evidence>
<reference evidence="1 2" key="1">
    <citation type="submission" date="2024-06" db="EMBL/GenBank/DDBJ databases">
        <title>Genomics of switchgrass bacterial isolates.</title>
        <authorList>
            <person name="Shade A."/>
        </authorList>
    </citation>
    <scope>NUCLEOTIDE SEQUENCE [LARGE SCALE GENOMIC DNA]</scope>
    <source>
        <strain evidence="1 2">PvP084</strain>
    </source>
</reference>
<keyword evidence="1" id="KW-0378">Hydrolase</keyword>
<accession>A0ABV2NR08</accession>
<dbReference type="InterPro" id="IPR003477">
    <property type="entry name" value="PemK-like"/>
</dbReference>
<protein>
    <submittedName>
        <fullName evidence="1">mRNA interferase MazF</fullName>
        <ecNumber evidence="1">3.1.-.-</ecNumber>
    </submittedName>
</protein>
<keyword evidence="2" id="KW-1185">Reference proteome</keyword>
<dbReference type="InterPro" id="IPR011067">
    <property type="entry name" value="Plasmid_toxin/cell-grow_inhib"/>
</dbReference>
<dbReference type="SUPFAM" id="SSF50118">
    <property type="entry name" value="Cell growth inhibitor/plasmid maintenance toxic component"/>
    <property type="match status" value="1"/>
</dbReference>
<comment type="caution">
    <text evidence="1">The sequence shown here is derived from an EMBL/GenBank/DDBJ whole genome shotgun (WGS) entry which is preliminary data.</text>
</comment>
<proteinExistence type="predicted"/>
<dbReference type="EMBL" id="JBEPNW010000002">
    <property type="protein sequence ID" value="MET3868918.1"/>
    <property type="molecule type" value="Genomic_DNA"/>
</dbReference>
<name>A0ABV2NR08_9HYPH</name>
<dbReference type="GO" id="GO:0016787">
    <property type="term" value="F:hydrolase activity"/>
    <property type="evidence" value="ECO:0007669"/>
    <property type="project" value="UniProtKB-KW"/>
</dbReference>
<dbReference type="RefSeq" id="WP_070999305.1">
    <property type="nucleotide sequence ID" value="NZ_JBEPNV010000001.1"/>
</dbReference>
<sequence>MTRGDIVTVSPPGAYGQPRPAVVVQSDWLTGTVSILVCLITSTLRDAPLFRLTVEPSPANGLRSTSQIVVDKVIALPRAKCGALIGRLERDTLAALSRMLAIVLGLAD</sequence>
<dbReference type="Proteomes" id="UP001549119">
    <property type="component" value="Unassembled WGS sequence"/>
</dbReference>
<dbReference type="EC" id="3.1.-.-" evidence="1"/>
<dbReference type="Pfam" id="PF02452">
    <property type="entry name" value="PemK_toxin"/>
    <property type="match status" value="1"/>
</dbReference>
<organism evidence="1 2">
    <name type="scientific">Methylobacterium radiotolerans</name>
    <dbReference type="NCBI Taxonomy" id="31998"/>
    <lineage>
        <taxon>Bacteria</taxon>
        <taxon>Pseudomonadati</taxon>
        <taxon>Pseudomonadota</taxon>
        <taxon>Alphaproteobacteria</taxon>
        <taxon>Hyphomicrobiales</taxon>
        <taxon>Methylobacteriaceae</taxon>
        <taxon>Methylobacterium</taxon>
    </lineage>
</organism>
<dbReference type="Gene3D" id="2.30.30.110">
    <property type="match status" value="1"/>
</dbReference>